<reference evidence="1 2" key="1">
    <citation type="submission" date="2020-10" db="EMBL/GenBank/DDBJ databases">
        <title>Sequencing the genomes of 1000 actinobacteria strains.</title>
        <authorList>
            <person name="Klenk H.-P."/>
        </authorList>
    </citation>
    <scope>NUCLEOTIDE SEQUENCE [LARGE SCALE GENOMIC DNA]</scope>
    <source>
        <strain evidence="1 2">DSM 45157</strain>
    </source>
</reference>
<sequence>MGRGTDTSAFPGAGLFLYDRDCGFCQRAVGFARDRLRTRTAFAAWQDVDLAAAGLTPEQADERAWVVYPDGRLLAGGDAVAGVLLASGLPARVLGRLMLLPGVRLFSRAAYRVVAANRYRLPGGTAACALPPEDTSARRTTKDR</sequence>
<dbReference type="RefSeq" id="WP_191268248.1">
    <property type="nucleotide sequence ID" value="NZ_BMXJ01000002.1"/>
</dbReference>
<dbReference type="Proteomes" id="UP000598217">
    <property type="component" value="Unassembled WGS sequence"/>
</dbReference>
<dbReference type="InterPro" id="IPR007263">
    <property type="entry name" value="DCC1-like"/>
</dbReference>
<keyword evidence="2" id="KW-1185">Reference proteome</keyword>
<evidence type="ECO:0000313" key="2">
    <source>
        <dbReference type="Proteomes" id="UP000598217"/>
    </source>
</evidence>
<accession>A0ABR9HCG5</accession>
<comment type="caution">
    <text evidence="1">The sequence shown here is derived from an EMBL/GenBank/DDBJ whole genome shotgun (WGS) entry which is preliminary data.</text>
</comment>
<proteinExistence type="predicted"/>
<name>A0ABR9HCG5_9ACTN</name>
<dbReference type="Pfam" id="PF04134">
    <property type="entry name" value="DCC1-like"/>
    <property type="match status" value="1"/>
</dbReference>
<organism evidence="1 2">
    <name type="scientific">Nocardiopsis terrae</name>
    <dbReference type="NCBI Taxonomy" id="372655"/>
    <lineage>
        <taxon>Bacteria</taxon>
        <taxon>Bacillati</taxon>
        <taxon>Actinomycetota</taxon>
        <taxon>Actinomycetes</taxon>
        <taxon>Streptosporangiales</taxon>
        <taxon>Nocardiopsidaceae</taxon>
        <taxon>Nocardiopsis</taxon>
    </lineage>
</organism>
<gene>
    <name evidence="1" type="ORF">H4W79_000938</name>
</gene>
<evidence type="ECO:0000313" key="1">
    <source>
        <dbReference type="EMBL" id="MBE1456724.1"/>
    </source>
</evidence>
<protein>
    <submittedName>
        <fullName evidence="1">DCC family thiol-disulfide oxidoreductase YuxK</fullName>
    </submittedName>
</protein>
<dbReference type="EMBL" id="JADBDY010000001">
    <property type="protein sequence ID" value="MBE1456724.1"/>
    <property type="molecule type" value="Genomic_DNA"/>
</dbReference>